<dbReference type="RefSeq" id="WP_051904829.1">
    <property type="nucleotide sequence ID" value="NZ_CP009211.1"/>
</dbReference>
<dbReference type="Gene3D" id="3.40.80.10">
    <property type="entry name" value="Peptidoglycan recognition protein-like"/>
    <property type="match status" value="1"/>
</dbReference>
<evidence type="ECO:0000259" key="1">
    <source>
        <dbReference type="SMART" id="SM00644"/>
    </source>
</evidence>
<dbReference type="AlphaFoldDB" id="A0A239ZHV8"/>
<dbReference type="PANTHER" id="PTHR21666:SF270">
    <property type="entry name" value="MUREIN HYDROLASE ACTIVATOR ENVC"/>
    <property type="match status" value="1"/>
</dbReference>
<dbReference type="InterPro" id="IPR002502">
    <property type="entry name" value="Amidase_domain"/>
</dbReference>
<dbReference type="CDD" id="cd12797">
    <property type="entry name" value="M23_peptidase"/>
    <property type="match status" value="1"/>
</dbReference>
<gene>
    <name evidence="2" type="primary">mepA_2</name>
    <name evidence="2" type="ORF">SAMEA4535761_01220</name>
</gene>
<organism evidence="2 3">
    <name type="scientific">Corynebacterium imitans</name>
    <dbReference type="NCBI Taxonomy" id="156978"/>
    <lineage>
        <taxon>Bacteria</taxon>
        <taxon>Bacillati</taxon>
        <taxon>Actinomycetota</taxon>
        <taxon>Actinomycetes</taxon>
        <taxon>Mycobacteriales</taxon>
        <taxon>Corynebacteriaceae</taxon>
        <taxon>Corynebacterium</taxon>
    </lineage>
</organism>
<dbReference type="SUPFAM" id="SSF55846">
    <property type="entry name" value="N-acetylmuramoyl-L-alanine amidase-like"/>
    <property type="match status" value="1"/>
</dbReference>
<dbReference type="InterPro" id="IPR011055">
    <property type="entry name" value="Dup_hybrid_motif"/>
</dbReference>
<dbReference type="EMBL" id="LT906467">
    <property type="protein sequence ID" value="SNV70881.1"/>
    <property type="molecule type" value="Genomic_DNA"/>
</dbReference>
<dbReference type="GO" id="GO:0008745">
    <property type="term" value="F:N-acetylmuramoyl-L-alanine amidase activity"/>
    <property type="evidence" value="ECO:0007669"/>
    <property type="project" value="InterPro"/>
</dbReference>
<dbReference type="GO" id="GO:0009253">
    <property type="term" value="P:peptidoglycan catabolic process"/>
    <property type="evidence" value="ECO:0007669"/>
    <property type="project" value="InterPro"/>
</dbReference>
<dbReference type="PANTHER" id="PTHR21666">
    <property type="entry name" value="PEPTIDASE-RELATED"/>
    <property type="match status" value="1"/>
</dbReference>
<dbReference type="SMART" id="SM00644">
    <property type="entry name" value="Ami_2"/>
    <property type="match status" value="1"/>
</dbReference>
<accession>A0A239ZHV8</accession>
<dbReference type="InterPro" id="IPR036505">
    <property type="entry name" value="Amidase/PGRP_sf"/>
</dbReference>
<dbReference type="InterPro" id="IPR050570">
    <property type="entry name" value="Cell_wall_metabolism_enzyme"/>
</dbReference>
<dbReference type="Proteomes" id="UP000215374">
    <property type="component" value="Chromosome 1"/>
</dbReference>
<feature type="domain" description="N-acetylmuramoyl-L-alanine amidase" evidence="1">
    <location>
        <begin position="165"/>
        <end position="313"/>
    </location>
</feature>
<evidence type="ECO:0000313" key="2">
    <source>
        <dbReference type="EMBL" id="SNV70881.1"/>
    </source>
</evidence>
<reference evidence="2 3" key="1">
    <citation type="submission" date="2017-06" db="EMBL/GenBank/DDBJ databases">
        <authorList>
            <consortium name="Pathogen Informatics"/>
        </authorList>
    </citation>
    <scope>NUCLEOTIDE SEQUENCE [LARGE SCALE GENOMIC DNA]</scope>
    <source>
        <strain evidence="2 3">NCTC13015</strain>
    </source>
</reference>
<sequence>MVTMPVPKGFYVTSGFGPRSGGYHWGTDFGLDGGSGGKPVYAVKDGTVTRAGAASGFGRWVTVDHPASNGGGETVYGHVIPEVTVGQSVREGQRIARIDPDSRTNGGVAPHLHLEWHRYSWVPPGPDRLNPAHMLKGARWVGDKPTVGRVATAAAANVLDWTQRFTFGKPRPTHHIKSIIIHVTVNPPGTPAENVAQYQINSRSGSYHELTDTTIKHLIENTDDWLTWSTGNWGNNIGLHRSFVMRGSETRAQWLVYIDMLREAAQRDAEWCRKYNIPPVKLTAADLRAGKKGFTGHLETGQAWGGTDHVDPGTGFPWDIYLGLVRDYLNGTNKKEGNMLTTKYFTDFIKGFIGPVISDVKDIRQQLTGGRDAGQYGGWSISQLVRNYRSKPGDRGTIPEMIAVALTEIEELREDVKALKEER</sequence>
<dbReference type="Pfam" id="PF01551">
    <property type="entry name" value="Peptidase_M23"/>
    <property type="match status" value="1"/>
</dbReference>
<dbReference type="Gene3D" id="2.70.70.10">
    <property type="entry name" value="Glucose Permease (Domain IIA)"/>
    <property type="match status" value="1"/>
</dbReference>
<proteinExistence type="predicted"/>
<dbReference type="GO" id="GO:0004222">
    <property type="term" value="F:metalloendopeptidase activity"/>
    <property type="evidence" value="ECO:0007669"/>
    <property type="project" value="TreeGrafter"/>
</dbReference>
<dbReference type="SUPFAM" id="SSF51261">
    <property type="entry name" value="Duplicated hybrid motif"/>
    <property type="match status" value="1"/>
</dbReference>
<dbReference type="InterPro" id="IPR016047">
    <property type="entry name" value="M23ase_b-sheet_dom"/>
</dbReference>
<name>A0A239ZHV8_9CORY</name>
<evidence type="ECO:0000313" key="3">
    <source>
        <dbReference type="Proteomes" id="UP000215374"/>
    </source>
</evidence>
<protein>
    <submittedName>
        <fullName evidence="2">Putative secreted metallopeptidase</fullName>
    </submittedName>
</protein>